<dbReference type="EMBL" id="AUXX01000056">
    <property type="protein sequence ID" value="KZN60319.1"/>
    <property type="molecule type" value="Genomic_DNA"/>
</dbReference>
<reference evidence="2 3" key="1">
    <citation type="submission" date="2013-07" db="EMBL/GenBank/DDBJ databases">
        <title>Comparative Genomic and Metabolomic Analysis of Twelve Strains of Pseudoalteromonas luteoviolacea.</title>
        <authorList>
            <person name="Vynne N.G."/>
            <person name="Mansson M."/>
            <person name="Gram L."/>
        </authorList>
    </citation>
    <scope>NUCLEOTIDE SEQUENCE [LARGE SCALE GENOMIC DNA]</scope>
    <source>
        <strain evidence="2 3">S4060-1</strain>
    </source>
</reference>
<dbReference type="RefSeq" id="WP_155734487.1">
    <property type="nucleotide sequence ID" value="NZ_AUXX01000056.1"/>
</dbReference>
<accession>A0A161Y1B2</accession>
<name>A0A161Y1B2_9GAMM</name>
<dbReference type="PATRIC" id="fig|1365257.3.peg.4826"/>
<evidence type="ECO:0000313" key="2">
    <source>
        <dbReference type="EMBL" id="KZN60319.1"/>
    </source>
</evidence>
<dbReference type="AlphaFoldDB" id="A0A161Y1B2"/>
<feature type="region of interest" description="Disordered" evidence="1">
    <location>
        <begin position="1"/>
        <end position="21"/>
    </location>
</feature>
<dbReference type="Proteomes" id="UP000076661">
    <property type="component" value="Unassembled WGS sequence"/>
</dbReference>
<evidence type="ECO:0000256" key="1">
    <source>
        <dbReference type="SAM" id="MobiDB-lite"/>
    </source>
</evidence>
<gene>
    <name evidence="2" type="ORF">N478_07110</name>
</gene>
<proteinExistence type="predicted"/>
<comment type="caution">
    <text evidence="2">The sequence shown here is derived from an EMBL/GenBank/DDBJ whole genome shotgun (WGS) entry which is preliminary data.</text>
</comment>
<protein>
    <submittedName>
        <fullName evidence="2">Uncharacterized protein</fullName>
    </submittedName>
</protein>
<feature type="compositionally biased region" description="Low complexity" evidence="1">
    <location>
        <begin position="9"/>
        <end position="21"/>
    </location>
</feature>
<organism evidence="2 3">
    <name type="scientific">Pseudoalteromonas luteoviolacea S4060-1</name>
    <dbReference type="NCBI Taxonomy" id="1365257"/>
    <lineage>
        <taxon>Bacteria</taxon>
        <taxon>Pseudomonadati</taxon>
        <taxon>Pseudomonadota</taxon>
        <taxon>Gammaproteobacteria</taxon>
        <taxon>Alteromonadales</taxon>
        <taxon>Pseudoalteromonadaceae</taxon>
        <taxon>Pseudoalteromonas</taxon>
    </lineage>
</organism>
<sequence length="49" mass="5505">MLNTAAACSNTQTTTSPTLNTAQTPRVQWKQWLNKIGQTLQLSYVVMHK</sequence>
<evidence type="ECO:0000313" key="3">
    <source>
        <dbReference type="Proteomes" id="UP000076661"/>
    </source>
</evidence>